<dbReference type="InterPro" id="IPR013083">
    <property type="entry name" value="Znf_RING/FYVE/PHD"/>
</dbReference>
<dbReference type="GO" id="GO:0005634">
    <property type="term" value="C:nucleus"/>
    <property type="evidence" value="ECO:0007669"/>
    <property type="project" value="UniProtKB-SubCell"/>
</dbReference>
<accession>A0AA41V331</accession>
<dbReference type="InterPro" id="IPR001965">
    <property type="entry name" value="Znf_PHD"/>
</dbReference>
<dbReference type="EMBL" id="JAJJMA010125954">
    <property type="protein sequence ID" value="MCL7032690.1"/>
    <property type="molecule type" value="Genomic_DNA"/>
</dbReference>
<evidence type="ECO:0000256" key="7">
    <source>
        <dbReference type="SAM" id="MobiDB-lite"/>
    </source>
</evidence>
<dbReference type="Gene3D" id="3.30.40.10">
    <property type="entry name" value="Zinc/RING finger domain, C3HC4 (zinc finger)"/>
    <property type="match status" value="1"/>
</dbReference>
<protein>
    <submittedName>
        <fullName evidence="10">Uncharacterized protein</fullName>
    </submittedName>
</protein>
<dbReference type="InterPro" id="IPR000182">
    <property type="entry name" value="GNAT_dom"/>
</dbReference>
<dbReference type="AlphaFoldDB" id="A0AA41V331"/>
<dbReference type="GO" id="GO:0016747">
    <property type="term" value="F:acyltransferase activity, transferring groups other than amino-acyl groups"/>
    <property type="evidence" value="ECO:0007669"/>
    <property type="project" value="InterPro"/>
</dbReference>
<dbReference type="Pfam" id="PF23011">
    <property type="entry name" value="PHD-1st_NSD"/>
    <property type="match status" value="1"/>
</dbReference>
<feature type="compositionally biased region" description="Polar residues" evidence="7">
    <location>
        <begin position="69"/>
        <end position="80"/>
    </location>
</feature>
<feature type="compositionally biased region" description="Polar residues" evidence="7">
    <location>
        <begin position="24"/>
        <end position="34"/>
    </location>
</feature>
<dbReference type="PANTHER" id="PTHR46309:SF12">
    <property type="entry name" value="GB|AAC80581.1"/>
    <property type="match status" value="1"/>
</dbReference>
<dbReference type="InterPro" id="IPR011011">
    <property type="entry name" value="Znf_FYVE_PHD"/>
</dbReference>
<organism evidence="10 11">
    <name type="scientific">Papaver nudicaule</name>
    <name type="common">Iceland poppy</name>
    <dbReference type="NCBI Taxonomy" id="74823"/>
    <lineage>
        <taxon>Eukaryota</taxon>
        <taxon>Viridiplantae</taxon>
        <taxon>Streptophyta</taxon>
        <taxon>Embryophyta</taxon>
        <taxon>Tracheophyta</taxon>
        <taxon>Spermatophyta</taxon>
        <taxon>Magnoliopsida</taxon>
        <taxon>Ranunculales</taxon>
        <taxon>Papaveraceae</taxon>
        <taxon>Papaveroideae</taxon>
        <taxon>Papaver</taxon>
    </lineage>
</organism>
<evidence type="ECO:0000313" key="11">
    <source>
        <dbReference type="Proteomes" id="UP001177140"/>
    </source>
</evidence>
<evidence type="ECO:0000313" key="10">
    <source>
        <dbReference type="EMBL" id="MCL7032690.1"/>
    </source>
</evidence>
<keyword evidence="11" id="KW-1185">Reference proteome</keyword>
<proteinExistence type="predicted"/>
<dbReference type="PROSITE" id="PS50016">
    <property type="entry name" value="ZF_PHD_2"/>
    <property type="match status" value="1"/>
</dbReference>
<keyword evidence="2" id="KW-0479">Metal-binding</keyword>
<dbReference type="GO" id="GO:0008270">
    <property type="term" value="F:zinc ion binding"/>
    <property type="evidence" value="ECO:0007669"/>
    <property type="project" value="UniProtKB-KW"/>
</dbReference>
<sequence length="484" mass="54972">MSQSSHDKFLSTIMHPEVLRICYTQPSGASQQPKDNSEAGILQDKRSRDEQLKSQRNSSARISEENSMKSKVSAPQSDNECNTDHVPCSSQRVRQVVVPRSGHCNPQTVLNWLIENDVVLPRAKVCYLSASDGSVIGQGKTSCNGVKCNCCKNVFGLYRFGLHVGSYYTPPSARIYLEDGRSLLDCQKQLQEKCSNIYAQKGDLVHNTNDDICSICYHGGTLLLCDQCPSSFHLNCLGLEDVPDGKWICSSCRCRICGQQSKLDSHSEDHLTEKNVLRCDQCNHEFGKDNLSWTILKSTKDACLPFAPSEIEVAMECQSKLNVALAIMHECFEPIKDMKRDLFEDVIFNKASELNRLNFWGFYTVILERDDELVSVAAVRIHDKKLAEVPLVCTRLQYRRQGMCRILFDVLEEKLRQLEVERVILPSPQVLHSWTTSLGFSKLTNSERLEFLHYTFLDFQDTRMCQKFLRMSPVSAKTTEEVPR</sequence>
<name>A0AA41V331_PAPNU</name>
<dbReference type="GO" id="GO:0006357">
    <property type="term" value="P:regulation of transcription by RNA polymerase II"/>
    <property type="evidence" value="ECO:0007669"/>
    <property type="project" value="TreeGrafter"/>
</dbReference>
<dbReference type="InterPro" id="IPR032308">
    <property type="entry name" value="TDBD"/>
</dbReference>
<evidence type="ECO:0000256" key="2">
    <source>
        <dbReference type="ARBA" id="ARBA00022723"/>
    </source>
</evidence>
<dbReference type="InterPro" id="IPR042163">
    <property type="entry name" value="PHF12"/>
</dbReference>
<dbReference type="Pfam" id="PF16135">
    <property type="entry name" value="TDBD"/>
    <property type="match status" value="1"/>
</dbReference>
<feature type="domain" description="N-acetyltransferase" evidence="9">
    <location>
        <begin position="321"/>
        <end position="461"/>
    </location>
</feature>
<dbReference type="CDD" id="cd04301">
    <property type="entry name" value="NAT_SF"/>
    <property type="match status" value="1"/>
</dbReference>
<feature type="non-terminal residue" evidence="10">
    <location>
        <position position="484"/>
    </location>
</feature>
<evidence type="ECO:0000256" key="4">
    <source>
        <dbReference type="ARBA" id="ARBA00022833"/>
    </source>
</evidence>
<dbReference type="Gene3D" id="3.40.630.30">
    <property type="match status" value="1"/>
</dbReference>
<evidence type="ECO:0000256" key="1">
    <source>
        <dbReference type="ARBA" id="ARBA00004123"/>
    </source>
</evidence>
<dbReference type="SUPFAM" id="SSF57903">
    <property type="entry name" value="FYVE/PHD zinc finger"/>
    <property type="match status" value="1"/>
</dbReference>
<evidence type="ECO:0000259" key="9">
    <source>
        <dbReference type="PROSITE" id="PS51186"/>
    </source>
</evidence>
<dbReference type="Pfam" id="PF23209">
    <property type="entry name" value="IDM1_C"/>
    <property type="match status" value="1"/>
</dbReference>
<evidence type="ECO:0000259" key="8">
    <source>
        <dbReference type="PROSITE" id="PS50016"/>
    </source>
</evidence>
<dbReference type="PANTHER" id="PTHR46309">
    <property type="entry name" value="PHD FINGER PROTEIN 12"/>
    <property type="match status" value="1"/>
</dbReference>
<feature type="region of interest" description="Disordered" evidence="7">
    <location>
        <begin position="24"/>
        <end position="85"/>
    </location>
</feature>
<evidence type="ECO:0000256" key="3">
    <source>
        <dbReference type="ARBA" id="ARBA00022771"/>
    </source>
</evidence>
<dbReference type="SMART" id="SM00249">
    <property type="entry name" value="PHD"/>
    <property type="match status" value="1"/>
</dbReference>
<gene>
    <name evidence="10" type="ORF">MKW94_002495</name>
</gene>
<evidence type="ECO:0000256" key="6">
    <source>
        <dbReference type="PROSITE-ProRule" id="PRU00146"/>
    </source>
</evidence>
<reference evidence="10" key="1">
    <citation type="submission" date="2022-03" db="EMBL/GenBank/DDBJ databases">
        <title>A functionally conserved STORR gene fusion in Papaver species that diverged 16.8 million years ago.</title>
        <authorList>
            <person name="Catania T."/>
        </authorList>
    </citation>
    <scope>NUCLEOTIDE SEQUENCE</scope>
    <source>
        <strain evidence="10">S-191538</strain>
    </source>
</reference>
<keyword evidence="3 6" id="KW-0863">Zinc-finger</keyword>
<dbReference type="SUPFAM" id="SSF55729">
    <property type="entry name" value="Acyl-CoA N-acyltransferases (Nat)"/>
    <property type="match status" value="1"/>
</dbReference>
<feature type="domain" description="PHD-type" evidence="8">
    <location>
        <begin position="210"/>
        <end position="255"/>
    </location>
</feature>
<feature type="compositionally biased region" description="Basic and acidic residues" evidence="7">
    <location>
        <begin position="43"/>
        <end position="53"/>
    </location>
</feature>
<evidence type="ECO:0000256" key="5">
    <source>
        <dbReference type="ARBA" id="ARBA00023242"/>
    </source>
</evidence>
<comment type="caution">
    <text evidence="10">The sequence shown here is derived from an EMBL/GenBank/DDBJ whole genome shotgun (WGS) entry which is preliminary data.</text>
</comment>
<keyword evidence="4" id="KW-0862">Zinc</keyword>
<comment type="subcellular location">
    <subcellularLocation>
        <location evidence="1">Nucleus</location>
    </subcellularLocation>
</comment>
<dbReference type="InterPro" id="IPR056511">
    <property type="entry name" value="IDM1_C"/>
</dbReference>
<dbReference type="PROSITE" id="PS51186">
    <property type="entry name" value="GNAT"/>
    <property type="match status" value="1"/>
</dbReference>
<dbReference type="InterPro" id="IPR019787">
    <property type="entry name" value="Znf_PHD-finger"/>
</dbReference>
<dbReference type="InterPro" id="IPR059153">
    <property type="entry name" value="NSD_PHD-1st"/>
</dbReference>
<dbReference type="InterPro" id="IPR016181">
    <property type="entry name" value="Acyl_CoA_acyltransferase"/>
</dbReference>
<dbReference type="Proteomes" id="UP001177140">
    <property type="component" value="Unassembled WGS sequence"/>
</dbReference>
<keyword evidence="5" id="KW-0539">Nucleus</keyword>
<dbReference type="GO" id="GO:0003714">
    <property type="term" value="F:transcription corepressor activity"/>
    <property type="evidence" value="ECO:0007669"/>
    <property type="project" value="InterPro"/>
</dbReference>